<evidence type="ECO:0000313" key="9">
    <source>
        <dbReference type="EMBL" id="KAA8650856.1"/>
    </source>
</evidence>
<sequence>MLSSSFLCLSLAALVAASSDSRCAGDITISTQSDADALSNCDTIYGPLTITSSARGAISLPNIEGIKGPLTIKDTQNLNAVTAKDLESVSGTVTVTGNKALTSLEFNDLGTVDGELKVQDNDNLKELKLDGLETVNRGLKLSGDFTSLSFSNLENVHGESNIQNSGNLSCSVLDRLRDQGAFQGSYSCSNSKSGSSGLSAGAKAGIAIGVILGVLLIVLLVWMCARRQRRQRRAQKEAIDNIAAAGAARTIVDEEKAEHRVSGTPSLPEDSSQMQAVNSIPRKPLSPPPLETEAGGGSTSLPSALVVGDQRASMGAGTNAQSDPSLFLRPMPRRQPSESDVPMLDSGDVHEAPVQSAREQDAPYELDAGPVRGTHQQAIHHD</sequence>
<accession>A0A4S3JJS9</accession>
<dbReference type="GO" id="GO:0071944">
    <property type="term" value="C:cell periphery"/>
    <property type="evidence" value="ECO:0007669"/>
    <property type="project" value="UniProtKB-ARBA"/>
</dbReference>
<dbReference type="EMBL" id="QUQM01000001">
    <property type="protein sequence ID" value="KAA8650856.1"/>
    <property type="molecule type" value="Genomic_DNA"/>
</dbReference>
<reference evidence="10 11" key="1">
    <citation type="submission" date="2019-03" db="EMBL/GenBank/DDBJ databases">
        <title>The genome sequence of a newly discovered highly antifungal drug resistant Aspergillus species, Aspergillus tanneri NIH 1004.</title>
        <authorList>
            <person name="Mounaud S."/>
            <person name="Singh I."/>
            <person name="Joardar V."/>
            <person name="Pakala S."/>
            <person name="Pakala S."/>
            <person name="Venepally P."/>
            <person name="Hoover J."/>
            <person name="Nierman W."/>
            <person name="Chung J."/>
            <person name="Losada L."/>
        </authorList>
    </citation>
    <scope>NUCLEOTIDE SEQUENCE [LARGE SCALE GENOMIC DNA]</scope>
    <source>
        <strain evidence="10 11">NIH1004</strain>
    </source>
</reference>
<evidence type="ECO:0000259" key="8">
    <source>
        <dbReference type="Pfam" id="PF01030"/>
    </source>
</evidence>
<dbReference type="EMBL" id="SOSA01000140">
    <property type="protein sequence ID" value="THC95819.1"/>
    <property type="molecule type" value="Genomic_DNA"/>
</dbReference>
<feature type="chain" id="PRO_5033448539" description="Receptor L-domain domain-containing protein" evidence="7">
    <location>
        <begin position="18"/>
        <end position="382"/>
    </location>
</feature>
<dbReference type="GeneID" id="54326247"/>
<keyword evidence="2 6" id="KW-0812">Transmembrane</keyword>
<dbReference type="RefSeq" id="XP_033430217.1">
    <property type="nucleotide sequence ID" value="XM_033568222.1"/>
</dbReference>
<dbReference type="AlphaFoldDB" id="A0A4S3JJS9"/>
<organism evidence="10 11">
    <name type="scientific">Aspergillus tanneri</name>
    <dbReference type="NCBI Taxonomy" id="1220188"/>
    <lineage>
        <taxon>Eukaryota</taxon>
        <taxon>Fungi</taxon>
        <taxon>Dikarya</taxon>
        <taxon>Ascomycota</taxon>
        <taxon>Pezizomycotina</taxon>
        <taxon>Eurotiomycetes</taxon>
        <taxon>Eurotiomycetidae</taxon>
        <taxon>Eurotiales</taxon>
        <taxon>Aspergillaceae</taxon>
        <taxon>Aspergillus</taxon>
        <taxon>Aspergillus subgen. Circumdati</taxon>
    </lineage>
</organism>
<gene>
    <name evidence="9" type="ORF">ATNIH1004_003545</name>
    <name evidence="10" type="ORF">EYZ11_004689</name>
</gene>
<name>A0A4S3JJS9_9EURO</name>
<dbReference type="SUPFAM" id="SSF52058">
    <property type="entry name" value="L domain-like"/>
    <property type="match status" value="1"/>
</dbReference>
<evidence type="ECO:0000256" key="4">
    <source>
        <dbReference type="ARBA" id="ARBA00023136"/>
    </source>
</evidence>
<evidence type="ECO:0000256" key="5">
    <source>
        <dbReference type="SAM" id="MobiDB-lite"/>
    </source>
</evidence>
<dbReference type="InterPro" id="IPR051694">
    <property type="entry name" value="Immunoregulatory_rcpt-like"/>
</dbReference>
<evidence type="ECO:0000256" key="3">
    <source>
        <dbReference type="ARBA" id="ARBA00022989"/>
    </source>
</evidence>
<dbReference type="Pfam" id="PF01030">
    <property type="entry name" value="Recep_L_domain"/>
    <property type="match status" value="1"/>
</dbReference>
<evidence type="ECO:0000313" key="11">
    <source>
        <dbReference type="Proteomes" id="UP000308092"/>
    </source>
</evidence>
<proteinExistence type="predicted"/>
<evidence type="ECO:0000256" key="1">
    <source>
        <dbReference type="ARBA" id="ARBA00004167"/>
    </source>
</evidence>
<dbReference type="OrthoDB" id="536881at2759"/>
<evidence type="ECO:0000313" key="12">
    <source>
        <dbReference type="Proteomes" id="UP000324241"/>
    </source>
</evidence>
<dbReference type="VEuPathDB" id="FungiDB:EYZ11_004689"/>
<feature type="compositionally biased region" description="Basic and acidic residues" evidence="5">
    <location>
        <begin position="251"/>
        <end position="261"/>
    </location>
</feature>
<dbReference type="Proteomes" id="UP000324241">
    <property type="component" value="Unassembled WGS sequence"/>
</dbReference>
<reference evidence="9 12" key="2">
    <citation type="submission" date="2019-08" db="EMBL/GenBank/DDBJ databases">
        <title>The genome sequence of a newly discovered highly antifungal drug resistant Aspergillus species, Aspergillus tanneri NIH 1004.</title>
        <authorList>
            <person name="Mounaud S."/>
            <person name="Singh I."/>
            <person name="Joardar V."/>
            <person name="Pakala S."/>
            <person name="Pakala S."/>
            <person name="Venepally P."/>
            <person name="Chung J.K."/>
            <person name="Losada L."/>
            <person name="Nierman W.C."/>
        </authorList>
    </citation>
    <scope>NUCLEOTIDE SEQUENCE [LARGE SCALE GENOMIC DNA]</scope>
    <source>
        <strain evidence="9 12">NIH1004</strain>
    </source>
</reference>
<keyword evidence="3 6" id="KW-1133">Transmembrane helix</keyword>
<evidence type="ECO:0000313" key="10">
    <source>
        <dbReference type="EMBL" id="THC95819.1"/>
    </source>
</evidence>
<evidence type="ECO:0000256" key="6">
    <source>
        <dbReference type="SAM" id="Phobius"/>
    </source>
</evidence>
<keyword evidence="11" id="KW-1185">Reference proteome</keyword>
<feature type="domain" description="Receptor L-domain" evidence="8">
    <location>
        <begin position="40"/>
        <end position="124"/>
    </location>
</feature>
<dbReference type="GO" id="GO:0016020">
    <property type="term" value="C:membrane"/>
    <property type="evidence" value="ECO:0007669"/>
    <property type="project" value="UniProtKB-SubCell"/>
</dbReference>
<feature type="transmembrane region" description="Helical" evidence="6">
    <location>
        <begin position="204"/>
        <end position="225"/>
    </location>
</feature>
<evidence type="ECO:0000256" key="2">
    <source>
        <dbReference type="ARBA" id="ARBA00022692"/>
    </source>
</evidence>
<feature type="region of interest" description="Disordered" evidence="5">
    <location>
        <begin position="250"/>
        <end position="382"/>
    </location>
</feature>
<dbReference type="STRING" id="1220188.A0A4S3JJS9"/>
<comment type="subcellular location">
    <subcellularLocation>
        <location evidence="1">Membrane</location>
        <topology evidence="1">Single-pass membrane protein</topology>
    </subcellularLocation>
</comment>
<keyword evidence="4 6" id="KW-0472">Membrane</keyword>
<dbReference type="InterPro" id="IPR036941">
    <property type="entry name" value="Rcpt_L-dom_sf"/>
</dbReference>
<dbReference type="Gene3D" id="3.80.20.20">
    <property type="entry name" value="Receptor L-domain"/>
    <property type="match status" value="1"/>
</dbReference>
<feature type="signal peptide" evidence="7">
    <location>
        <begin position="1"/>
        <end position="17"/>
    </location>
</feature>
<keyword evidence="7" id="KW-0732">Signal</keyword>
<feature type="compositionally biased region" description="Polar residues" evidence="5">
    <location>
        <begin position="263"/>
        <end position="278"/>
    </location>
</feature>
<protein>
    <recommendedName>
        <fullName evidence="8">Receptor L-domain domain-containing protein</fullName>
    </recommendedName>
</protein>
<dbReference type="InterPro" id="IPR000494">
    <property type="entry name" value="Rcpt_L-dom"/>
</dbReference>
<dbReference type="Proteomes" id="UP000308092">
    <property type="component" value="Unassembled WGS sequence"/>
</dbReference>
<dbReference type="PANTHER" id="PTHR15549">
    <property type="entry name" value="PAIRED IMMUNOGLOBULIN-LIKE TYPE 2 RECEPTOR"/>
    <property type="match status" value="1"/>
</dbReference>
<evidence type="ECO:0000256" key="7">
    <source>
        <dbReference type="SAM" id="SignalP"/>
    </source>
</evidence>
<comment type="caution">
    <text evidence="10">The sequence shown here is derived from an EMBL/GenBank/DDBJ whole genome shotgun (WGS) entry which is preliminary data.</text>
</comment>